<dbReference type="InterPro" id="IPR019539">
    <property type="entry name" value="GalKase_N"/>
</dbReference>
<evidence type="ECO:0000313" key="10">
    <source>
        <dbReference type="Proteomes" id="UP000775213"/>
    </source>
</evidence>
<evidence type="ECO:0000256" key="2">
    <source>
        <dbReference type="ARBA" id="ARBA00022679"/>
    </source>
</evidence>
<dbReference type="InterPro" id="IPR006203">
    <property type="entry name" value="GHMP_knse_ATP-bd_CS"/>
</dbReference>
<evidence type="ECO:0000256" key="5">
    <source>
        <dbReference type="ARBA" id="ARBA00022840"/>
    </source>
</evidence>
<evidence type="ECO:0000256" key="1">
    <source>
        <dbReference type="ARBA" id="ARBA00006566"/>
    </source>
</evidence>
<dbReference type="GO" id="GO:0005829">
    <property type="term" value="C:cytosol"/>
    <property type="evidence" value="ECO:0007669"/>
    <property type="project" value="TreeGrafter"/>
</dbReference>
<name>A0AAV7HM85_DENCH</name>
<dbReference type="PIRSF" id="PIRSF000530">
    <property type="entry name" value="Galactokinase"/>
    <property type="match status" value="1"/>
</dbReference>
<dbReference type="InterPro" id="IPR006204">
    <property type="entry name" value="GHMP_kinase_N_dom"/>
</dbReference>
<sequence>MAHEELPVPTFSSLEPVYGEGSPLEEAQLRFQWIKAKFVEVFGKEPDVYARSPGRVNLIGEHIDYEGYSVLPMAIRQDTIVAIRKASAGEPKVLRIANVNDKYSLCTYSADPDQGVTFSISHGGFLFCKCNMNAEIHSMQEVDLKNHKWGHYFFCGYKGFYEYAKSKGLDVGEPVGLDVIVDGTVPTGSGLSSSAAFVCSSTISIMAAFNVNIPKMVPTLCWEIFQTFMYPTNRVFLDAPLQNWPKEVAQLTCVCERHIGTQSGGMDQAISVMAKSGFAELIDFNPIRANDVQLPAGGTFIIAHSLAESQKAVTAATNYNNRVVECRLAAIVLAIKLGKNPKEAVSEFKTLSDVEKLCIEFAKNHGSTNPGLAVKELLKEEPYTAEDIEGITLDPLKSIFENSPTSLDVLKAAKNFKLFQRASHVYSEAKRVYAFRDTVSSDLSDEDKLQKLGDLMNDSHYSCSVLYECSCPELEELVKVCRDNGALGARLTGAGWGGCAVALVKENIVPQFILNLKESFYKPRIEKGIINNNELGLYVFASKPSSGAAIFTF</sequence>
<dbReference type="InterPro" id="IPR019741">
    <property type="entry name" value="Galactokinase_CS"/>
</dbReference>
<feature type="domain" description="GHMP kinase C-terminal" evidence="7">
    <location>
        <begin position="449"/>
        <end position="521"/>
    </location>
</feature>
<dbReference type="Pfam" id="PF08544">
    <property type="entry name" value="GHMP_kinases_C"/>
    <property type="match status" value="1"/>
</dbReference>
<evidence type="ECO:0008006" key="11">
    <source>
        <dbReference type="Google" id="ProtNLM"/>
    </source>
</evidence>
<reference evidence="9 10" key="1">
    <citation type="journal article" date="2021" name="Hortic Res">
        <title>Chromosome-scale assembly of the Dendrobium chrysotoxum genome enhances the understanding of orchid evolution.</title>
        <authorList>
            <person name="Zhang Y."/>
            <person name="Zhang G.Q."/>
            <person name="Zhang D."/>
            <person name="Liu X.D."/>
            <person name="Xu X.Y."/>
            <person name="Sun W.H."/>
            <person name="Yu X."/>
            <person name="Zhu X."/>
            <person name="Wang Z.W."/>
            <person name="Zhao X."/>
            <person name="Zhong W.Y."/>
            <person name="Chen H."/>
            <person name="Yin W.L."/>
            <person name="Huang T."/>
            <person name="Niu S.C."/>
            <person name="Liu Z.J."/>
        </authorList>
    </citation>
    <scope>NUCLEOTIDE SEQUENCE [LARGE SCALE GENOMIC DNA]</scope>
    <source>
        <strain evidence="9">Lindl</strain>
    </source>
</reference>
<evidence type="ECO:0000259" key="6">
    <source>
        <dbReference type="Pfam" id="PF00288"/>
    </source>
</evidence>
<dbReference type="InterPro" id="IPR000705">
    <property type="entry name" value="Galactokinase"/>
</dbReference>
<dbReference type="InterPro" id="IPR036554">
    <property type="entry name" value="GHMP_kinase_C_sf"/>
</dbReference>
<feature type="domain" description="GHMP kinase N-terminal" evidence="6">
    <location>
        <begin position="168"/>
        <end position="215"/>
    </location>
</feature>
<evidence type="ECO:0000259" key="7">
    <source>
        <dbReference type="Pfam" id="PF08544"/>
    </source>
</evidence>
<accession>A0AAV7HM85</accession>
<dbReference type="Gene3D" id="3.30.70.3170">
    <property type="match status" value="1"/>
</dbReference>
<protein>
    <recommendedName>
        <fullName evidence="11">Galactokinase</fullName>
    </recommendedName>
</protein>
<dbReference type="Pfam" id="PF10509">
    <property type="entry name" value="GalKase_gal_bdg"/>
    <property type="match status" value="1"/>
</dbReference>
<proteinExistence type="inferred from homology"/>
<dbReference type="InterPro" id="IPR006206">
    <property type="entry name" value="Mevalonate/galactokinase"/>
</dbReference>
<comment type="similarity">
    <text evidence="1">Belongs to the GHMP kinase family. GalK subfamily.</text>
</comment>
<comment type="caution">
    <text evidence="9">The sequence shown here is derived from an EMBL/GenBank/DDBJ whole genome shotgun (WGS) entry which is preliminary data.</text>
</comment>
<evidence type="ECO:0000256" key="3">
    <source>
        <dbReference type="ARBA" id="ARBA00022741"/>
    </source>
</evidence>
<dbReference type="SUPFAM" id="SSF54211">
    <property type="entry name" value="Ribosomal protein S5 domain 2-like"/>
    <property type="match status" value="1"/>
</dbReference>
<dbReference type="PANTHER" id="PTHR10457">
    <property type="entry name" value="MEVALONATE KINASE/GALACTOKINASE"/>
    <property type="match status" value="1"/>
</dbReference>
<dbReference type="PRINTS" id="PR00959">
    <property type="entry name" value="MEVGALKINASE"/>
</dbReference>
<dbReference type="GO" id="GO:0005524">
    <property type="term" value="F:ATP binding"/>
    <property type="evidence" value="ECO:0007669"/>
    <property type="project" value="UniProtKB-KW"/>
</dbReference>
<dbReference type="AlphaFoldDB" id="A0AAV7HM85"/>
<dbReference type="GO" id="GO:0004335">
    <property type="term" value="F:galactokinase activity"/>
    <property type="evidence" value="ECO:0007669"/>
    <property type="project" value="InterPro"/>
</dbReference>
<dbReference type="Proteomes" id="UP000775213">
    <property type="component" value="Unassembled WGS sequence"/>
</dbReference>
<dbReference type="PRINTS" id="PR00473">
    <property type="entry name" value="GALCTOKINASE"/>
</dbReference>
<dbReference type="PROSITE" id="PS00106">
    <property type="entry name" value="GALACTOKINASE"/>
    <property type="match status" value="1"/>
</dbReference>
<dbReference type="Gene3D" id="1.20.1440.340">
    <property type="match status" value="1"/>
</dbReference>
<keyword evidence="3" id="KW-0547">Nucleotide-binding</keyword>
<dbReference type="EMBL" id="JAGFBR010000002">
    <property type="protein sequence ID" value="KAH0470081.1"/>
    <property type="molecule type" value="Genomic_DNA"/>
</dbReference>
<dbReference type="PROSITE" id="PS00627">
    <property type="entry name" value="GHMP_KINASES_ATP"/>
    <property type="match status" value="1"/>
</dbReference>
<dbReference type="PANTHER" id="PTHR10457:SF7">
    <property type="entry name" value="GALACTOKINASE-RELATED"/>
    <property type="match status" value="1"/>
</dbReference>
<dbReference type="Gene3D" id="3.30.230.10">
    <property type="match status" value="1"/>
</dbReference>
<dbReference type="InterPro" id="IPR020568">
    <property type="entry name" value="Ribosomal_Su5_D2-typ_SF"/>
</dbReference>
<dbReference type="Pfam" id="PF00288">
    <property type="entry name" value="GHMP_kinases_N"/>
    <property type="match status" value="1"/>
</dbReference>
<dbReference type="FunFam" id="1.20.1440.340:FF:000002">
    <property type="entry name" value="Galactokinase"/>
    <property type="match status" value="1"/>
</dbReference>
<evidence type="ECO:0000313" key="9">
    <source>
        <dbReference type="EMBL" id="KAH0470081.1"/>
    </source>
</evidence>
<dbReference type="GO" id="GO:0006012">
    <property type="term" value="P:galactose metabolic process"/>
    <property type="evidence" value="ECO:0007669"/>
    <property type="project" value="InterPro"/>
</dbReference>
<evidence type="ECO:0000259" key="8">
    <source>
        <dbReference type="Pfam" id="PF10509"/>
    </source>
</evidence>
<keyword evidence="5" id="KW-0067">ATP-binding</keyword>
<organism evidence="9 10">
    <name type="scientific">Dendrobium chrysotoxum</name>
    <name type="common">Orchid</name>
    <dbReference type="NCBI Taxonomy" id="161865"/>
    <lineage>
        <taxon>Eukaryota</taxon>
        <taxon>Viridiplantae</taxon>
        <taxon>Streptophyta</taxon>
        <taxon>Embryophyta</taxon>
        <taxon>Tracheophyta</taxon>
        <taxon>Spermatophyta</taxon>
        <taxon>Magnoliopsida</taxon>
        <taxon>Liliopsida</taxon>
        <taxon>Asparagales</taxon>
        <taxon>Orchidaceae</taxon>
        <taxon>Epidendroideae</taxon>
        <taxon>Malaxideae</taxon>
        <taxon>Dendrobiinae</taxon>
        <taxon>Dendrobium</taxon>
    </lineage>
</organism>
<dbReference type="SUPFAM" id="SSF55060">
    <property type="entry name" value="GHMP Kinase, C-terminal domain"/>
    <property type="match status" value="1"/>
</dbReference>
<gene>
    <name evidence="9" type="ORF">IEQ34_001639</name>
</gene>
<evidence type="ECO:0000256" key="4">
    <source>
        <dbReference type="ARBA" id="ARBA00022777"/>
    </source>
</evidence>
<keyword evidence="2" id="KW-0808">Transferase</keyword>
<dbReference type="InterPro" id="IPR013750">
    <property type="entry name" value="GHMP_kinase_C_dom"/>
</dbReference>
<dbReference type="InterPro" id="IPR014721">
    <property type="entry name" value="Ribsml_uS5_D2-typ_fold_subgr"/>
</dbReference>
<keyword evidence="10" id="KW-1185">Reference proteome</keyword>
<feature type="domain" description="Galactokinase N-terminal" evidence="8">
    <location>
        <begin position="36"/>
        <end position="85"/>
    </location>
</feature>
<keyword evidence="4" id="KW-0418">Kinase</keyword>